<dbReference type="Gene3D" id="3.40.630.30">
    <property type="match status" value="1"/>
</dbReference>
<accession>A0AA90H7H5</accession>
<dbReference type="Proteomes" id="UP001156398">
    <property type="component" value="Unassembled WGS sequence"/>
</dbReference>
<evidence type="ECO:0000256" key="2">
    <source>
        <dbReference type="ARBA" id="ARBA00023315"/>
    </source>
</evidence>
<reference evidence="5 6" key="1">
    <citation type="submission" date="2023-05" db="EMBL/GenBank/DDBJ databases">
        <title>Streptantibioticus silvisoli sp. nov., acidotolerant actinomycetes 1 from pine litter.</title>
        <authorList>
            <person name="Swiecimska M."/>
            <person name="Golinska P."/>
            <person name="Sangal V."/>
            <person name="Wachnowicz B."/>
            <person name="Goodfellow M."/>
        </authorList>
    </citation>
    <scope>NUCLEOTIDE SEQUENCE</scope>
    <source>
        <strain evidence="5">SL13</strain>
        <strain evidence="4 6">SL54</strain>
    </source>
</reference>
<dbReference type="SUPFAM" id="SSF55729">
    <property type="entry name" value="Acyl-CoA N-acyltransferases (Nat)"/>
    <property type="match status" value="1"/>
</dbReference>
<comment type="caution">
    <text evidence="5">The sequence shown here is derived from an EMBL/GenBank/DDBJ whole genome shotgun (WGS) entry which is preliminary data.</text>
</comment>
<dbReference type="CDD" id="cd04301">
    <property type="entry name" value="NAT_SF"/>
    <property type="match status" value="1"/>
</dbReference>
<keyword evidence="1" id="KW-0808">Transferase</keyword>
<dbReference type="PROSITE" id="PS51186">
    <property type="entry name" value="GNAT"/>
    <property type="match status" value="1"/>
</dbReference>
<proteinExistence type="predicted"/>
<evidence type="ECO:0000256" key="1">
    <source>
        <dbReference type="ARBA" id="ARBA00022679"/>
    </source>
</evidence>
<dbReference type="GO" id="GO:0016747">
    <property type="term" value="F:acyltransferase activity, transferring groups other than amino-acyl groups"/>
    <property type="evidence" value="ECO:0007669"/>
    <property type="project" value="InterPro"/>
</dbReference>
<organism evidence="5">
    <name type="scientific">Streptantibioticus silvisoli</name>
    <dbReference type="NCBI Taxonomy" id="2705255"/>
    <lineage>
        <taxon>Bacteria</taxon>
        <taxon>Bacillati</taxon>
        <taxon>Actinomycetota</taxon>
        <taxon>Actinomycetes</taxon>
        <taxon>Kitasatosporales</taxon>
        <taxon>Streptomycetaceae</taxon>
        <taxon>Streptantibioticus</taxon>
    </lineage>
</organism>
<dbReference type="PANTHER" id="PTHR43877">
    <property type="entry name" value="AMINOALKYLPHOSPHONATE N-ACETYLTRANSFERASE-RELATED-RELATED"/>
    <property type="match status" value="1"/>
</dbReference>
<dbReference type="InterPro" id="IPR000182">
    <property type="entry name" value="GNAT_dom"/>
</dbReference>
<dbReference type="Pfam" id="PF00583">
    <property type="entry name" value="Acetyltransf_1"/>
    <property type="match status" value="1"/>
</dbReference>
<evidence type="ECO:0000313" key="6">
    <source>
        <dbReference type="Proteomes" id="UP001156398"/>
    </source>
</evidence>
<dbReference type="AlphaFoldDB" id="A0AA90H7H5"/>
<keyword evidence="6" id="KW-1185">Reference proteome</keyword>
<keyword evidence="2" id="KW-0012">Acyltransferase</keyword>
<name>A0AA90H7H5_9ACTN</name>
<feature type="domain" description="N-acetyltransferase" evidence="3">
    <location>
        <begin position="1"/>
        <end position="157"/>
    </location>
</feature>
<evidence type="ECO:0000313" key="5">
    <source>
        <dbReference type="EMBL" id="MDI5971944.1"/>
    </source>
</evidence>
<dbReference type="EMBL" id="JABXJJ020000027">
    <property type="protein sequence ID" value="MDI5971944.1"/>
    <property type="molecule type" value="Genomic_DNA"/>
</dbReference>
<dbReference type="RefSeq" id="WP_271315099.1">
    <property type="nucleotide sequence ID" value="NZ_JAAGKO020000045.1"/>
</dbReference>
<dbReference type="EMBL" id="JAAGKO020000045">
    <property type="protein sequence ID" value="MDI5966092.1"/>
    <property type="molecule type" value="Genomic_DNA"/>
</dbReference>
<evidence type="ECO:0000313" key="4">
    <source>
        <dbReference type="EMBL" id="MDI5966092.1"/>
    </source>
</evidence>
<gene>
    <name evidence="4" type="ORF">POF43_025750</name>
    <name evidence="5" type="ORF">POF50_021840</name>
</gene>
<dbReference type="PANTHER" id="PTHR43877:SF2">
    <property type="entry name" value="AMINOALKYLPHOSPHONATE N-ACETYLTRANSFERASE-RELATED"/>
    <property type="match status" value="1"/>
</dbReference>
<protein>
    <submittedName>
        <fullName evidence="5">GNAT family N-acetyltransferase</fullName>
    </submittedName>
</protein>
<sequence>MEIRTVRYDHPDAVRLTERVQQEYVQRYGDPDDTPMSAADFDPPAGVFLIVHLDGEPVATGAWRAKDASPEGHRDGDAEIKRMYVVPEARRRGLARLVLAELERSAAAAGRARMVLETGTLQPEAITLYLSCGYTPVTKFGLYRDDPMSRCYGLELAGRPGDGPALQPRAVAR</sequence>
<evidence type="ECO:0000259" key="3">
    <source>
        <dbReference type="PROSITE" id="PS51186"/>
    </source>
</evidence>
<dbReference type="InterPro" id="IPR050832">
    <property type="entry name" value="Bact_Acetyltransf"/>
</dbReference>
<dbReference type="InterPro" id="IPR016181">
    <property type="entry name" value="Acyl_CoA_acyltransferase"/>
</dbReference>